<sequence length="458" mass="52217">MGINIDFAKRFAADLAVKQVLKYIEKSPEENFLHILDIAEKLVKRDNHKQAVQAMRENYEANPVIKQYIKKLSDIAPAYRDGLLMNFFVNAVILGIPYQYELSEELGTAVPWTILIDPTSACNLNCNGCWAGKYNKKDTLEFEVVDRVIVEAKKLGIYFIVLSGGEPTLYPYLFDIFRKHDDVGFMMYTNGTLIDDEFADKILEVGNVTPAISLEGFKNQTDQRRGEGTFAKIMDAMDRLSARGIIFGASVTATRDNVDTLFGDEFIDLMIEKGAIYMWSFHYIPIGRNPDFNLMLKPEQRYNLADRVTDLRNNKPLFVMDFWNDGTFSQGCIAGGRRYFHINAKGEAEPCAFAHFSVDNVKEKSLKEILHNPLFKAYQKRQPFSANLMCPCPIIDNPQALRDIVEESSALPTHEGVREIFAAENAERLDLISNEWHCISQKIHDKRMGIEKSREGNF</sequence>
<dbReference type="SUPFAM" id="SSF102114">
    <property type="entry name" value="Radical SAM enzymes"/>
    <property type="match status" value="1"/>
</dbReference>
<reference evidence="6" key="1">
    <citation type="submission" date="2019-12" db="EMBL/GenBank/DDBJ databases">
        <authorList>
            <person name="zhang j."/>
            <person name="sun C.M."/>
        </authorList>
    </citation>
    <scope>NUCLEOTIDE SEQUENCE</scope>
    <source>
        <strain evidence="6">NS-1</strain>
    </source>
</reference>
<dbReference type="KEGG" id="ifn:GM661_08040"/>
<accession>A0A8A7KJ79</accession>
<keyword evidence="7" id="KW-1185">Reference proteome</keyword>
<dbReference type="InterPro" id="IPR058240">
    <property type="entry name" value="rSAM_sf"/>
</dbReference>
<keyword evidence="4" id="KW-0411">Iron-sulfur</keyword>
<keyword evidence="1" id="KW-0949">S-adenosyl-L-methionine</keyword>
<dbReference type="Proteomes" id="UP000665020">
    <property type="component" value="Chromosome"/>
</dbReference>
<dbReference type="Pfam" id="PF13186">
    <property type="entry name" value="SPASM"/>
    <property type="match status" value="1"/>
</dbReference>
<dbReference type="Gene3D" id="3.20.20.70">
    <property type="entry name" value="Aldolase class I"/>
    <property type="match status" value="1"/>
</dbReference>
<organism evidence="6 7">
    <name type="scientific">Iocasia fonsfrigidae</name>
    <dbReference type="NCBI Taxonomy" id="2682810"/>
    <lineage>
        <taxon>Bacteria</taxon>
        <taxon>Bacillati</taxon>
        <taxon>Bacillota</taxon>
        <taxon>Clostridia</taxon>
        <taxon>Halanaerobiales</taxon>
        <taxon>Halanaerobiaceae</taxon>
        <taxon>Iocasia</taxon>
    </lineage>
</organism>
<protein>
    <submittedName>
        <fullName evidence="6">Radical SAM protein</fullName>
    </submittedName>
</protein>
<dbReference type="SFLD" id="SFLDG01386">
    <property type="entry name" value="main_SPASM_domain-containing"/>
    <property type="match status" value="1"/>
</dbReference>
<dbReference type="CDD" id="cd21128">
    <property type="entry name" value="SPASM_rSAM"/>
    <property type="match status" value="1"/>
</dbReference>
<dbReference type="RefSeq" id="WP_230869541.1">
    <property type="nucleotide sequence ID" value="NZ_CP046640.1"/>
</dbReference>
<dbReference type="PANTHER" id="PTHR43524:SF1">
    <property type="entry name" value="RADICAL SAM SUPERFAMILY PROTEIN"/>
    <property type="match status" value="1"/>
</dbReference>
<evidence type="ECO:0000256" key="2">
    <source>
        <dbReference type="ARBA" id="ARBA00022723"/>
    </source>
</evidence>
<dbReference type="InterPro" id="IPR006638">
    <property type="entry name" value="Elp3/MiaA/NifB-like_rSAM"/>
</dbReference>
<dbReference type="InterPro" id="IPR013785">
    <property type="entry name" value="Aldolase_TIM"/>
</dbReference>
<keyword evidence="2" id="KW-0479">Metal-binding</keyword>
<evidence type="ECO:0000313" key="6">
    <source>
        <dbReference type="EMBL" id="QTL97932.1"/>
    </source>
</evidence>
<dbReference type="GO" id="GO:0003824">
    <property type="term" value="F:catalytic activity"/>
    <property type="evidence" value="ECO:0007669"/>
    <property type="project" value="InterPro"/>
</dbReference>
<evidence type="ECO:0000256" key="4">
    <source>
        <dbReference type="ARBA" id="ARBA00023014"/>
    </source>
</evidence>
<dbReference type="EMBL" id="CP046640">
    <property type="protein sequence ID" value="QTL97932.1"/>
    <property type="molecule type" value="Genomic_DNA"/>
</dbReference>
<evidence type="ECO:0000256" key="3">
    <source>
        <dbReference type="ARBA" id="ARBA00023004"/>
    </source>
</evidence>
<dbReference type="AlphaFoldDB" id="A0A8A7KJ79"/>
<evidence type="ECO:0000256" key="1">
    <source>
        <dbReference type="ARBA" id="ARBA00022691"/>
    </source>
</evidence>
<dbReference type="SMART" id="SM00729">
    <property type="entry name" value="Elp3"/>
    <property type="match status" value="1"/>
</dbReference>
<proteinExistence type="predicted"/>
<dbReference type="GO" id="GO:0046872">
    <property type="term" value="F:metal ion binding"/>
    <property type="evidence" value="ECO:0007669"/>
    <property type="project" value="UniProtKB-KW"/>
</dbReference>
<dbReference type="InterPro" id="IPR007197">
    <property type="entry name" value="rSAM"/>
</dbReference>
<dbReference type="Pfam" id="PF04055">
    <property type="entry name" value="Radical_SAM"/>
    <property type="match status" value="1"/>
</dbReference>
<evidence type="ECO:0000259" key="5">
    <source>
        <dbReference type="SMART" id="SM00729"/>
    </source>
</evidence>
<dbReference type="InterPro" id="IPR023885">
    <property type="entry name" value="4Fe4S-binding_SPASM_dom"/>
</dbReference>
<gene>
    <name evidence="6" type="ORF">GM661_08040</name>
</gene>
<dbReference type="SFLD" id="SFLDS00029">
    <property type="entry name" value="Radical_SAM"/>
    <property type="match status" value="1"/>
</dbReference>
<name>A0A8A7KJ79_9FIRM</name>
<evidence type="ECO:0000313" key="7">
    <source>
        <dbReference type="Proteomes" id="UP000665020"/>
    </source>
</evidence>
<dbReference type="PANTHER" id="PTHR43524">
    <property type="entry name" value="RADICAL SAM SUPERFAMILY PROTEIN"/>
    <property type="match status" value="1"/>
</dbReference>
<dbReference type="GO" id="GO:0051536">
    <property type="term" value="F:iron-sulfur cluster binding"/>
    <property type="evidence" value="ECO:0007669"/>
    <property type="project" value="UniProtKB-KW"/>
</dbReference>
<feature type="domain" description="Elp3/MiaA/NifB-like radical SAM core" evidence="5">
    <location>
        <begin position="112"/>
        <end position="310"/>
    </location>
</feature>
<keyword evidence="3" id="KW-0408">Iron</keyword>
<dbReference type="CDD" id="cd01335">
    <property type="entry name" value="Radical_SAM"/>
    <property type="match status" value="1"/>
</dbReference>
<dbReference type="SFLD" id="SFLDG01067">
    <property type="entry name" value="SPASM/twitch_domain_containing"/>
    <property type="match status" value="1"/>
</dbReference>